<dbReference type="InterPro" id="IPR003838">
    <property type="entry name" value="ABC3_permease_C"/>
</dbReference>
<feature type="transmembrane region" description="Helical" evidence="6">
    <location>
        <begin position="511"/>
        <end position="533"/>
    </location>
</feature>
<feature type="transmembrane region" description="Helical" evidence="6">
    <location>
        <begin position="275"/>
        <end position="297"/>
    </location>
</feature>
<feature type="transmembrane region" description="Helical" evidence="6">
    <location>
        <begin position="18"/>
        <end position="40"/>
    </location>
</feature>
<dbReference type="InterPro" id="IPR052536">
    <property type="entry name" value="ABC-4_Integral_Memb_Prot"/>
</dbReference>
<proteinExistence type="inferred from homology"/>
<dbReference type="AlphaFoldDB" id="A0A6I4W1Q1"/>
<sequence>MTFIQLIFRNMIRNYSMYLAYFFSCVLSILSFFVYTLFVLHPQLSNRVVLQNAIEWMNGASWIIYTFAIFFILYSIQIFLQNRHREFGIWFMQGISMRQFRGMIFFENLCIGMSSILVAIVCGISIERLFLLVSTAIMDISPLEFYFPWKAIFITLGVYALLFILVAYAAPYLMRKKKVTDYFYRRKQEKKMSFFLSMLSIILLMLGYYLTLVTTKTNIFTHFFPILLSIGIGTYFSFTQLIPFIFSLFKKRLHWYWKKTNFIAISNLSSSWRNYAPIFFIITMIYTISFCVLGTLASSQALNKQFRLDYPLDVGYIANNKKPFQSQNILQIKRELSARGINYTTYQTNIKYIPIKSTKKKSYSDIPIISYTDYKNMVLKSGNTVAEPPLNENEVMSLLTSQLDDYPIYDKYQVRDSSIILNQKKIGKHVTIPWRLLQNQALIVSDAMFARYSSSVSATFIGFYSKAPLDKTLHLGETLVREGRIMPSDHKPYSMIVSGTLYENQIHLFRILFFIMFLIAIVTFVSSGSFLYFQLLSKRKEEVNRYNILQKIGLTDREWNRAITRQLSILFFLPISIAAIHSIFVLVILQKYFIVSIVSEWIIVIATFLVGQLFYFLLIRRRYKWNVQTNYCN</sequence>
<evidence type="ECO:0000313" key="9">
    <source>
        <dbReference type="Proteomes" id="UP000430692"/>
    </source>
</evidence>
<dbReference type="GO" id="GO:0005886">
    <property type="term" value="C:plasma membrane"/>
    <property type="evidence" value="ECO:0007669"/>
    <property type="project" value="UniProtKB-SubCell"/>
</dbReference>
<feature type="transmembrane region" description="Helical" evidence="6">
    <location>
        <begin position="60"/>
        <end position="80"/>
    </location>
</feature>
<feature type="transmembrane region" description="Helical" evidence="6">
    <location>
        <begin position="601"/>
        <end position="619"/>
    </location>
</feature>
<evidence type="ECO:0000256" key="4">
    <source>
        <dbReference type="ARBA" id="ARBA00022989"/>
    </source>
</evidence>
<reference evidence="8 9" key="1">
    <citation type="submission" date="2019-12" db="EMBL/GenBank/DDBJ databases">
        <title>Whole-genome analyses of novel actinobacteria.</title>
        <authorList>
            <person name="Sahin N."/>
            <person name="Saygin H."/>
        </authorList>
    </citation>
    <scope>NUCLEOTIDE SEQUENCE [LARGE SCALE GENOMIC DNA]</scope>
    <source>
        <strain evidence="8 9">KC615</strain>
    </source>
</reference>
<keyword evidence="4 6" id="KW-1133">Transmembrane helix</keyword>
<dbReference type="EMBL" id="WUUL01000006">
    <property type="protein sequence ID" value="MXQ54202.1"/>
    <property type="molecule type" value="Genomic_DNA"/>
</dbReference>
<organism evidence="8 9">
    <name type="scientific">Shimazuella alba</name>
    <dbReference type="NCBI Taxonomy" id="2690964"/>
    <lineage>
        <taxon>Bacteria</taxon>
        <taxon>Bacillati</taxon>
        <taxon>Bacillota</taxon>
        <taxon>Bacilli</taxon>
        <taxon>Bacillales</taxon>
        <taxon>Thermoactinomycetaceae</taxon>
        <taxon>Shimazuella</taxon>
    </lineage>
</organism>
<evidence type="ECO:0000256" key="5">
    <source>
        <dbReference type="ARBA" id="ARBA00023136"/>
    </source>
</evidence>
<dbReference type="PANTHER" id="PTHR46795">
    <property type="entry name" value="ABC TRANSPORTER PERMEASE-RELATED-RELATED"/>
    <property type="match status" value="1"/>
</dbReference>
<gene>
    <name evidence="8" type="ORF">GSM42_10840</name>
</gene>
<evidence type="ECO:0000256" key="1">
    <source>
        <dbReference type="ARBA" id="ARBA00004651"/>
    </source>
</evidence>
<evidence type="ECO:0000256" key="2">
    <source>
        <dbReference type="ARBA" id="ARBA00022475"/>
    </source>
</evidence>
<dbReference type="PANTHER" id="PTHR46795:SF2">
    <property type="entry name" value="ABC TRANSPORTER, PERMEASE PROTEIN"/>
    <property type="match status" value="1"/>
</dbReference>
<evidence type="ECO:0000256" key="3">
    <source>
        <dbReference type="ARBA" id="ARBA00022692"/>
    </source>
</evidence>
<feature type="transmembrane region" description="Helical" evidence="6">
    <location>
        <begin position="223"/>
        <end position="249"/>
    </location>
</feature>
<keyword evidence="6" id="KW-0813">Transport</keyword>
<keyword evidence="2 6" id="KW-1003">Cell membrane</keyword>
<keyword evidence="9" id="KW-1185">Reference proteome</keyword>
<dbReference type="Proteomes" id="UP000430692">
    <property type="component" value="Unassembled WGS sequence"/>
</dbReference>
<protein>
    <submittedName>
        <fullName evidence="8">FtsX-like permease family protein</fullName>
    </submittedName>
</protein>
<keyword evidence="3 6" id="KW-0812">Transmembrane</keyword>
<dbReference type="Pfam" id="PF02687">
    <property type="entry name" value="FtsX"/>
    <property type="match status" value="1"/>
</dbReference>
<keyword evidence="5 6" id="KW-0472">Membrane</keyword>
<feature type="domain" description="ABC3 transporter permease C-terminal" evidence="7">
    <location>
        <begin position="60"/>
        <end position="178"/>
    </location>
</feature>
<evidence type="ECO:0000259" key="7">
    <source>
        <dbReference type="Pfam" id="PF02687"/>
    </source>
</evidence>
<comment type="similarity">
    <text evidence="6">Belongs to the ABC-4 integral membrane protein family.</text>
</comment>
<evidence type="ECO:0000256" key="6">
    <source>
        <dbReference type="PIRNR" id="PIRNR018968"/>
    </source>
</evidence>
<feature type="transmembrane region" description="Helical" evidence="6">
    <location>
        <begin position="567"/>
        <end position="589"/>
    </location>
</feature>
<dbReference type="GO" id="GO:0055085">
    <property type="term" value="P:transmembrane transport"/>
    <property type="evidence" value="ECO:0007669"/>
    <property type="project" value="UniProtKB-UniRule"/>
</dbReference>
<accession>A0A6I4W1Q1</accession>
<feature type="transmembrane region" description="Helical" evidence="6">
    <location>
        <begin position="194"/>
        <end position="211"/>
    </location>
</feature>
<evidence type="ECO:0000313" key="8">
    <source>
        <dbReference type="EMBL" id="MXQ54202.1"/>
    </source>
</evidence>
<dbReference type="PIRSF" id="PIRSF018968">
    <property type="entry name" value="ABC_permease_BceB"/>
    <property type="match status" value="1"/>
</dbReference>
<name>A0A6I4W1Q1_9BACL</name>
<dbReference type="InterPro" id="IPR027022">
    <property type="entry name" value="ABC_permease_BceB-typ"/>
</dbReference>
<comment type="caution">
    <text evidence="8">The sequence shown here is derived from an EMBL/GenBank/DDBJ whole genome shotgun (WGS) entry which is preliminary data.</text>
</comment>
<feature type="transmembrane region" description="Helical" evidence="6">
    <location>
        <begin position="146"/>
        <end position="173"/>
    </location>
</feature>
<feature type="transmembrane region" description="Helical" evidence="6">
    <location>
        <begin position="100"/>
        <end position="126"/>
    </location>
</feature>
<comment type="subcellular location">
    <subcellularLocation>
        <location evidence="1 6">Cell membrane</location>
        <topology evidence="1 6">Multi-pass membrane protein</topology>
    </subcellularLocation>
</comment>
<dbReference type="RefSeq" id="WP_160801558.1">
    <property type="nucleotide sequence ID" value="NZ_WUUL01000006.1"/>
</dbReference>